<feature type="region of interest" description="Disordered" evidence="1">
    <location>
        <begin position="49"/>
        <end position="69"/>
    </location>
</feature>
<protein>
    <submittedName>
        <fullName evidence="2">Uncharacterized protein</fullName>
    </submittedName>
</protein>
<reference evidence="2" key="1">
    <citation type="journal article" date="2020" name="Nature">
        <title>Giant virus diversity and host interactions through global metagenomics.</title>
        <authorList>
            <person name="Schulz F."/>
            <person name="Roux S."/>
            <person name="Paez-Espino D."/>
            <person name="Jungbluth S."/>
            <person name="Walsh D.A."/>
            <person name="Denef V.J."/>
            <person name="McMahon K.D."/>
            <person name="Konstantinidis K.T."/>
            <person name="Eloe-Fadrosh E.A."/>
            <person name="Kyrpides N.C."/>
            <person name="Woyke T."/>
        </authorList>
    </citation>
    <scope>NUCLEOTIDE SEQUENCE</scope>
    <source>
        <strain evidence="2">GVMAG-M-3300023174-102</strain>
    </source>
</reference>
<name>A0A6C0CXR4_9ZZZZ</name>
<organism evidence="2">
    <name type="scientific">viral metagenome</name>
    <dbReference type="NCBI Taxonomy" id="1070528"/>
    <lineage>
        <taxon>unclassified sequences</taxon>
        <taxon>metagenomes</taxon>
        <taxon>organismal metagenomes</taxon>
    </lineage>
</organism>
<sequence length="150" mass="18414">MSDYKEKYYNIKKLSEELYDTANNCQQYNKKLIAKIQELKAKNKELQQKNDQLLEKSQNEHKLPHSEEELETLKNRIRELEYMIEASERKITKQTYEYEKNIDKKQFEIERVKTVLEDCKIQLLEEKEYSRKCAEQYMNKFVEFMHTQKK</sequence>
<proteinExistence type="predicted"/>
<evidence type="ECO:0000256" key="1">
    <source>
        <dbReference type="SAM" id="MobiDB-lite"/>
    </source>
</evidence>
<accession>A0A6C0CXR4</accession>
<dbReference type="AlphaFoldDB" id="A0A6C0CXR4"/>
<evidence type="ECO:0000313" key="2">
    <source>
        <dbReference type="EMBL" id="QHT09626.1"/>
    </source>
</evidence>
<dbReference type="EMBL" id="MN739513">
    <property type="protein sequence ID" value="QHT09626.1"/>
    <property type="molecule type" value="Genomic_DNA"/>
</dbReference>